<gene>
    <name evidence="3" type="ORF">CEJ86_07545</name>
    <name evidence="2" type="ORF">CEJ86_23765</name>
    <name evidence="1" type="ORF">CEJ86_32325</name>
</gene>
<sequence>LASATVQAAIARKGRPCRIADTETLPMFTDT</sequence>
<dbReference type="GO" id="GO:0005524">
    <property type="term" value="F:ATP binding"/>
    <property type="evidence" value="ECO:0007669"/>
    <property type="project" value="UniProtKB-KW"/>
</dbReference>
<keyword evidence="3" id="KW-0547">Nucleotide-binding</keyword>
<evidence type="ECO:0000313" key="1">
    <source>
        <dbReference type="EMBL" id="PJR08800.1"/>
    </source>
</evidence>
<evidence type="ECO:0000313" key="4">
    <source>
        <dbReference type="Proteomes" id="UP000231987"/>
    </source>
</evidence>
<feature type="non-terminal residue" evidence="3">
    <location>
        <position position="1"/>
    </location>
</feature>
<proteinExistence type="predicted"/>
<name>A0A2J0Z7W2_RHIML</name>
<reference evidence="3 4" key="1">
    <citation type="submission" date="2017-06" db="EMBL/GenBank/DDBJ databases">
        <title>Ensifer strains isolated from leguminous trees and herbs display diverse denitrification phenotypes with some acting as strong N2O sinks.</title>
        <authorList>
            <person name="Woliy K."/>
            <person name="Mania D."/>
            <person name="Bakken L.R."/>
            <person name="Frostegard A."/>
        </authorList>
    </citation>
    <scope>NUCLEOTIDE SEQUENCE [LARGE SCALE GENOMIC DNA]</scope>
    <source>
        <strain evidence="3 4">AC50a</strain>
    </source>
</reference>
<keyword evidence="3" id="KW-0067">ATP-binding</keyword>
<accession>A0A2J0Z7W2</accession>
<dbReference type="Proteomes" id="UP000231987">
    <property type="component" value="Unassembled WGS sequence"/>
</dbReference>
<dbReference type="AlphaFoldDB" id="A0A2J0Z7W2"/>
<dbReference type="EMBL" id="NJGD01000036">
    <property type="protein sequence ID" value="PJR08800.1"/>
    <property type="molecule type" value="Genomic_DNA"/>
</dbReference>
<comment type="caution">
    <text evidence="3">The sequence shown here is derived from an EMBL/GenBank/DDBJ whole genome shotgun (WGS) entry which is preliminary data.</text>
</comment>
<evidence type="ECO:0000313" key="2">
    <source>
        <dbReference type="EMBL" id="PJR13104.1"/>
    </source>
</evidence>
<evidence type="ECO:0000313" key="3">
    <source>
        <dbReference type="EMBL" id="PJR16603.1"/>
    </source>
</evidence>
<protein>
    <submittedName>
        <fullName evidence="3">Insertion sequence ATP-binding protein</fullName>
    </submittedName>
</protein>
<dbReference type="EMBL" id="NJGD01000002">
    <property type="protein sequence ID" value="PJR16603.1"/>
    <property type="molecule type" value="Genomic_DNA"/>
</dbReference>
<dbReference type="EMBL" id="NJGD01000012">
    <property type="protein sequence ID" value="PJR13104.1"/>
    <property type="molecule type" value="Genomic_DNA"/>
</dbReference>
<organism evidence="3 4">
    <name type="scientific">Rhizobium meliloti</name>
    <name type="common">Ensifer meliloti</name>
    <name type="synonym">Sinorhizobium meliloti</name>
    <dbReference type="NCBI Taxonomy" id="382"/>
    <lineage>
        <taxon>Bacteria</taxon>
        <taxon>Pseudomonadati</taxon>
        <taxon>Pseudomonadota</taxon>
        <taxon>Alphaproteobacteria</taxon>
        <taxon>Hyphomicrobiales</taxon>
        <taxon>Rhizobiaceae</taxon>
        <taxon>Sinorhizobium/Ensifer group</taxon>
        <taxon>Sinorhizobium</taxon>
    </lineage>
</organism>